<keyword evidence="1" id="KW-0472">Membrane</keyword>
<gene>
    <name evidence="2" type="ORF">KQX54_019366</name>
</gene>
<reference evidence="2 3" key="1">
    <citation type="journal article" date="2021" name="J. Hered.">
        <title>A chromosome-level genome assembly of the parasitoid wasp, Cotesia glomerata (Hymenoptera: Braconidae).</title>
        <authorList>
            <person name="Pinto B.J."/>
            <person name="Weis J.J."/>
            <person name="Gamble T."/>
            <person name="Ode P.J."/>
            <person name="Paul R."/>
            <person name="Zaspel J.M."/>
        </authorList>
    </citation>
    <scope>NUCLEOTIDE SEQUENCE [LARGE SCALE GENOMIC DNA]</scope>
    <source>
        <strain evidence="2">CgM1</strain>
    </source>
</reference>
<sequence length="105" mass="11302">MKRDAKCGSSLTLRLLRNGQAVKNPGAGVGLLGALISTSGSSSFAVCFWIWFDTAVMAKTVGCTMGQKTREALHIKVPEVMVRGMANSQHPAQTDNHLNEILCNR</sequence>
<evidence type="ECO:0000313" key="2">
    <source>
        <dbReference type="EMBL" id="KAH0540714.1"/>
    </source>
</evidence>
<evidence type="ECO:0000313" key="3">
    <source>
        <dbReference type="Proteomes" id="UP000826195"/>
    </source>
</evidence>
<proteinExistence type="predicted"/>
<feature type="transmembrane region" description="Helical" evidence="1">
    <location>
        <begin position="31"/>
        <end position="52"/>
    </location>
</feature>
<evidence type="ECO:0000256" key="1">
    <source>
        <dbReference type="SAM" id="Phobius"/>
    </source>
</evidence>
<comment type="caution">
    <text evidence="2">The sequence shown here is derived from an EMBL/GenBank/DDBJ whole genome shotgun (WGS) entry which is preliminary data.</text>
</comment>
<organism evidence="2 3">
    <name type="scientific">Cotesia glomerata</name>
    <name type="common">Lepidopteran parasitic wasp</name>
    <name type="synonym">Apanteles glomeratus</name>
    <dbReference type="NCBI Taxonomy" id="32391"/>
    <lineage>
        <taxon>Eukaryota</taxon>
        <taxon>Metazoa</taxon>
        <taxon>Ecdysozoa</taxon>
        <taxon>Arthropoda</taxon>
        <taxon>Hexapoda</taxon>
        <taxon>Insecta</taxon>
        <taxon>Pterygota</taxon>
        <taxon>Neoptera</taxon>
        <taxon>Endopterygota</taxon>
        <taxon>Hymenoptera</taxon>
        <taxon>Apocrita</taxon>
        <taxon>Ichneumonoidea</taxon>
        <taxon>Braconidae</taxon>
        <taxon>Microgastrinae</taxon>
        <taxon>Cotesia</taxon>
    </lineage>
</organism>
<dbReference type="AlphaFoldDB" id="A0AAV7I4K7"/>
<keyword evidence="1" id="KW-1133">Transmembrane helix</keyword>
<dbReference type="EMBL" id="JAHXZJ010002609">
    <property type="protein sequence ID" value="KAH0540714.1"/>
    <property type="molecule type" value="Genomic_DNA"/>
</dbReference>
<accession>A0AAV7I4K7</accession>
<dbReference type="Proteomes" id="UP000826195">
    <property type="component" value="Unassembled WGS sequence"/>
</dbReference>
<name>A0AAV7I4K7_COTGL</name>
<keyword evidence="3" id="KW-1185">Reference proteome</keyword>
<keyword evidence="1" id="KW-0812">Transmembrane</keyword>
<protein>
    <submittedName>
        <fullName evidence="2">Uncharacterized protein</fullName>
    </submittedName>
</protein>